<keyword evidence="1" id="KW-0479">Metal-binding</keyword>
<evidence type="ECO:0000256" key="4">
    <source>
        <dbReference type="ARBA" id="ARBA00022833"/>
    </source>
</evidence>
<dbReference type="PANTHER" id="PTHR24409:SF295">
    <property type="entry name" value="AZ2-RELATED"/>
    <property type="match status" value="1"/>
</dbReference>
<dbReference type="PANTHER" id="PTHR24409">
    <property type="entry name" value="ZINC FINGER PROTEIN 142"/>
    <property type="match status" value="1"/>
</dbReference>
<dbReference type="GO" id="GO:0008270">
    <property type="term" value="F:zinc ion binding"/>
    <property type="evidence" value="ECO:0007669"/>
    <property type="project" value="UniProtKB-KW"/>
</dbReference>
<dbReference type="SMART" id="SM00355">
    <property type="entry name" value="ZnF_C2H2"/>
    <property type="match status" value="6"/>
</dbReference>
<dbReference type="AlphaFoldDB" id="A0AAN9XYY6"/>
<evidence type="ECO:0000256" key="5">
    <source>
        <dbReference type="PROSITE-ProRule" id="PRU00042"/>
    </source>
</evidence>
<evidence type="ECO:0000256" key="2">
    <source>
        <dbReference type="ARBA" id="ARBA00022737"/>
    </source>
</evidence>
<evidence type="ECO:0000259" key="6">
    <source>
        <dbReference type="PROSITE" id="PS50157"/>
    </source>
</evidence>
<sequence>MTPPGPLSNRVKPGFSSVNNEYYLHMLSPVFKVKKRKPRDEGVFPCPNCGRTYKYERNLKAHLKYECGVPRKFICKICDKAFALKGTYKSHMDFQSCFDQLDTINQSKIHTCPNKCGRSYKYQRSLAAHLKYECGVEKKFSCHVCGEANLKNGEFSTYMCPNNCGRTYFKTSSLYSHVKYECGVPKMFSCEICGKSFARKFTYKNHKISLHRDARRYRQTSVTAQILASDMKNLKQFYVKRSELWILVTSFTSIRGEAFLISENIYEEIPGYTYCPNNCGRKYQQKCSLYTHLKYECGVPRQFFCNVCGKSFARKFTYKKHMKMLHQVMST</sequence>
<dbReference type="PROSITE" id="PS00028">
    <property type="entry name" value="ZINC_FINGER_C2H2_1"/>
    <property type="match status" value="2"/>
</dbReference>
<keyword evidence="2" id="KW-0677">Repeat</keyword>
<feature type="domain" description="C2H2-type" evidence="6">
    <location>
        <begin position="44"/>
        <end position="71"/>
    </location>
</feature>
<protein>
    <recommendedName>
        <fullName evidence="6">C2H2-type domain-containing protein</fullName>
    </recommendedName>
</protein>
<evidence type="ECO:0000313" key="8">
    <source>
        <dbReference type="Proteomes" id="UP001367676"/>
    </source>
</evidence>
<keyword evidence="8" id="KW-1185">Reference proteome</keyword>
<dbReference type="PROSITE" id="PS50157">
    <property type="entry name" value="ZINC_FINGER_C2H2_2"/>
    <property type="match status" value="5"/>
</dbReference>
<organism evidence="7 8">
    <name type="scientific">Parthenolecanium corni</name>
    <dbReference type="NCBI Taxonomy" id="536013"/>
    <lineage>
        <taxon>Eukaryota</taxon>
        <taxon>Metazoa</taxon>
        <taxon>Ecdysozoa</taxon>
        <taxon>Arthropoda</taxon>
        <taxon>Hexapoda</taxon>
        <taxon>Insecta</taxon>
        <taxon>Pterygota</taxon>
        <taxon>Neoptera</taxon>
        <taxon>Paraneoptera</taxon>
        <taxon>Hemiptera</taxon>
        <taxon>Sternorrhyncha</taxon>
        <taxon>Coccoidea</taxon>
        <taxon>Coccidae</taxon>
        <taxon>Parthenolecanium</taxon>
    </lineage>
</organism>
<dbReference type="Proteomes" id="UP001367676">
    <property type="component" value="Unassembled WGS sequence"/>
</dbReference>
<evidence type="ECO:0000256" key="1">
    <source>
        <dbReference type="ARBA" id="ARBA00022723"/>
    </source>
</evidence>
<name>A0AAN9XYY6_9HEMI</name>
<reference evidence="7 8" key="1">
    <citation type="submission" date="2024-03" db="EMBL/GenBank/DDBJ databases">
        <title>Adaptation during the transition from Ophiocordyceps entomopathogen to insect associate is accompanied by gene loss and intensified selection.</title>
        <authorList>
            <person name="Ward C.M."/>
            <person name="Onetto C.A."/>
            <person name="Borneman A.R."/>
        </authorList>
    </citation>
    <scope>NUCLEOTIDE SEQUENCE [LARGE SCALE GENOMIC DNA]</scope>
    <source>
        <strain evidence="7">AWRI1</strain>
        <tissue evidence="7">Single Adult Female</tissue>
    </source>
</reference>
<proteinExistence type="predicted"/>
<feature type="domain" description="C2H2-type" evidence="6">
    <location>
        <begin position="303"/>
        <end position="326"/>
    </location>
</feature>
<dbReference type="Pfam" id="PF00096">
    <property type="entry name" value="zf-C2H2"/>
    <property type="match status" value="5"/>
</dbReference>
<dbReference type="EMBL" id="JBBCAQ010000037">
    <property type="protein sequence ID" value="KAK7573703.1"/>
    <property type="molecule type" value="Genomic_DNA"/>
</dbReference>
<dbReference type="GO" id="GO:0005634">
    <property type="term" value="C:nucleus"/>
    <property type="evidence" value="ECO:0007669"/>
    <property type="project" value="TreeGrafter"/>
</dbReference>
<evidence type="ECO:0000256" key="3">
    <source>
        <dbReference type="ARBA" id="ARBA00022771"/>
    </source>
</evidence>
<dbReference type="InterPro" id="IPR013087">
    <property type="entry name" value="Znf_C2H2_type"/>
</dbReference>
<dbReference type="Gene3D" id="3.30.160.60">
    <property type="entry name" value="Classic Zinc Finger"/>
    <property type="match status" value="4"/>
</dbReference>
<feature type="domain" description="C2H2-type" evidence="6">
    <location>
        <begin position="188"/>
        <end position="216"/>
    </location>
</feature>
<accession>A0AAN9XYY6</accession>
<feature type="domain" description="C2H2-type" evidence="6">
    <location>
        <begin position="110"/>
        <end position="138"/>
    </location>
</feature>
<feature type="domain" description="C2H2-type" evidence="6">
    <location>
        <begin position="158"/>
        <end position="186"/>
    </location>
</feature>
<gene>
    <name evidence="7" type="ORF">V9T40_010894</name>
</gene>
<dbReference type="GO" id="GO:0000981">
    <property type="term" value="F:DNA-binding transcription factor activity, RNA polymerase II-specific"/>
    <property type="evidence" value="ECO:0007669"/>
    <property type="project" value="TreeGrafter"/>
</dbReference>
<dbReference type="InterPro" id="IPR036236">
    <property type="entry name" value="Znf_C2H2_sf"/>
</dbReference>
<dbReference type="GO" id="GO:0000977">
    <property type="term" value="F:RNA polymerase II transcription regulatory region sequence-specific DNA binding"/>
    <property type="evidence" value="ECO:0007669"/>
    <property type="project" value="TreeGrafter"/>
</dbReference>
<evidence type="ECO:0000313" key="7">
    <source>
        <dbReference type="EMBL" id="KAK7573703.1"/>
    </source>
</evidence>
<keyword evidence="4" id="KW-0862">Zinc</keyword>
<comment type="caution">
    <text evidence="7">The sequence shown here is derived from an EMBL/GenBank/DDBJ whole genome shotgun (WGS) entry which is preliminary data.</text>
</comment>
<keyword evidence="3 5" id="KW-0863">Zinc-finger</keyword>
<dbReference type="SUPFAM" id="SSF57667">
    <property type="entry name" value="beta-beta-alpha zinc fingers"/>
    <property type="match status" value="3"/>
</dbReference>